<proteinExistence type="predicted"/>
<dbReference type="Proteomes" id="UP000526734">
    <property type="component" value="Unassembled WGS sequence"/>
</dbReference>
<comment type="caution">
    <text evidence="2">The sequence shown here is derived from an EMBL/GenBank/DDBJ whole genome shotgun (WGS) entry which is preliminary data.</text>
</comment>
<reference evidence="2 3" key="1">
    <citation type="submission" date="2020-08" db="EMBL/GenBank/DDBJ databases">
        <title>Amycolatopsis sp. nov. DR6-1 isolated from Dendrobium heterocarpum.</title>
        <authorList>
            <person name="Tedsree N."/>
            <person name="Kuncharoen N."/>
            <person name="Likhitwitayawuid K."/>
            <person name="Tanasupawat S."/>
        </authorList>
    </citation>
    <scope>NUCLEOTIDE SEQUENCE [LARGE SCALE GENOMIC DNA]</scope>
    <source>
        <strain evidence="2 3">DR6-1</strain>
    </source>
</reference>
<dbReference type="EMBL" id="JACGZW010000027">
    <property type="protein sequence ID" value="MBB1160148.1"/>
    <property type="molecule type" value="Genomic_DNA"/>
</dbReference>
<dbReference type="RefSeq" id="WP_182896774.1">
    <property type="nucleotide sequence ID" value="NZ_JACGZW010000027.1"/>
</dbReference>
<keyword evidence="3" id="KW-1185">Reference proteome</keyword>
<dbReference type="SUPFAM" id="SSF52200">
    <property type="entry name" value="Toll/Interleukin receptor TIR domain"/>
    <property type="match status" value="1"/>
</dbReference>
<gene>
    <name evidence="2" type="ORF">H4281_43975</name>
</gene>
<dbReference type="Pfam" id="PF13676">
    <property type="entry name" value="TIR_2"/>
    <property type="match status" value="1"/>
</dbReference>
<dbReference type="AlphaFoldDB" id="A0A7W3W798"/>
<dbReference type="InterPro" id="IPR035897">
    <property type="entry name" value="Toll_tir_struct_dom_sf"/>
</dbReference>
<protein>
    <submittedName>
        <fullName evidence="2">TIR domain-containing protein</fullName>
    </submittedName>
</protein>
<evidence type="ECO:0000259" key="1">
    <source>
        <dbReference type="Pfam" id="PF13676"/>
    </source>
</evidence>
<evidence type="ECO:0000313" key="2">
    <source>
        <dbReference type="EMBL" id="MBB1160148.1"/>
    </source>
</evidence>
<organism evidence="2 3">
    <name type="scientific">Amycolatopsis dendrobii</name>
    <dbReference type="NCBI Taxonomy" id="2760662"/>
    <lineage>
        <taxon>Bacteria</taxon>
        <taxon>Bacillati</taxon>
        <taxon>Actinomycetota</taxon>
        <taxon>Actinomycetes</taxon>
        <taxon>Pseudonocardiales</taxon>
        <taxon>Pseudonocardiaceae</taxon>
        <taxon>Amycolatopsis</taxon>
    </lineage>
</organism>
<dbReference type="Gene3D" id="3.40.50.10140">
    <property type="entry name" value="Toll/interleukin-1 receptor homology (TIR) domain"/>
    <property type="match status" value="1"/>
</dbReference>
<dbReference type="GO" id="GO:0007165">
    <property type="term" value="P:signal transduction"/>
    <property type="evidence" value="ECO:0007669"/>
    <property type="project" value="InterPro"/>
</dbReference>
<accession>A0A7W3W798</accession>
<dbReference type="InterPro" id="IPR000157">
    <property type="entry name" value="TIR_dom"/>
</dbReference>
<name>A0A7W3W798_9PSEU</name>
<evidence type="ECO:0000313" key="3">
    <source>
        <dbReference type="Proteomes" id="UP000526734"/>
    </source>
</evidence>
<feature type="domain" description="TIR" evidence="1">
    <location>
        <begin position="2"/>
        <end position="109"/>
    </location>
</feature>
<sequence>MSFAGEDREFVEAVVREVNAAGYKVFYDQDEQVSLWGEDLTEYLPKIYEERARYAVMFVSRHYAAKPWTRFERRSVLLRAINQPEPYLLPVRLDATQLDGVRDSISYLDGNIVGASGIAGAICEKLGSAAAVGGGGFNGYVPRNEHEATVLIGERPAGWEYLLFSYELVRGVERLHDAYLDHRMGFSHPAEYVPVDQVLPIIKRELATVLSVIRNFGAVLSGDAQTAAFGAVGEAGDVPRIIHVASRYVAVYESFLEWSYRLRGYATPSDEVHEVFAALARYADLPVERLRSFVYEFRERADPLHARLLSGENVTVQMTLPLEIAPEASAQFDQALDDFQRHLQS</sequence>